<organism evidence="2 3">
    <name type="scientific">Paenibacillus baimaensis</name>
    <dbReference type="NCBI Taxonomy" id="2982185"/>
    <lineage>
        <taxon>Bacteria</taxon>
        <taxon>Bacillati</taxon>
        <taxon>Bacillota</taxon>
        <taxon>Bacilli</taxon>
        <taxon>Bacillales</taxon>
        <taxon>Paenibacillaceae</taxon>
        <taxon>Paenibacillus</taxon>
    </lineage>
</organism>
<evidence type="ECO:0000256" key="1">
    <source>
        <dbReference type="SAM" id="Phobius"/>
    </source>
</evidence>
<dbReference type="Proteomes" id="UP001652445">
    <property type="component" value="Unassembled WGS sequence"/>
</dbReference>
<dbReference type="PANTHER" id="PTHR38457:SF1">
    <property type="entry name" value="REGULATOR ABRB-RELATED"/>
    <property type="match status" value="1"/>
</dbReference>
<feature type="transmembrane region" description="Helical" evidence="1">
    <location>
        <begin position="151"/>
        <end position="175"/>
    </location>
</feature>
<name>A0ABT2UPQ5_9BACL</name>
<evidence type="ECO:0000313" key="3">
    <source>
        <dbReference type="Proteomes" id="UP001652445"/>
    </source>
</evidence>
<dbReference type="InterPro" id="IPR007820">
    <property type="entry name" value="AbrB_fam"/>
</dbReference>
<comment type="caution">
    <text evidence="2">The sequence shown here is derived from an EMBL/GenBank/DDBJ whole genome shotgun (WGS) entry which is preliminary data.</text>
</comment>
<dbReference type="Pfam" id="PF05145">
    <property type="entry name" value="AbrB"/>
    <property type="match status" value="1"/>
</dbReference>
<keyword evidence="1" id="KW-0812">Transmembrane</keyword>
<feature type="transmembrane region" description="Helical" evidence="1">
    <location>
        <begin position="94"/>
        <end position="112"/>
    </location>
</feature>
<feature type="transmembrane region" description="Helical" evidence="1">
    <location>
        <begin position="67"/>
        <end position="87"/>
    </location>
</feature>
<dbReference type="RefSeq" id="WP_262686599.1">
    <property type="nucleotide sequence ID" value="NZ_JAOQIO010000094.1"/>
</dbReference>
<feature type="transmembrane region" description="Helical" evidence="1">
    <location>
        <begin position="12"/>
        <end position="32"/>
    </location>
</feature>
<protein>
    <submittedName>
        <fullName evidence="2">AbrB family transcriptional regulator</fullName>
    </submittedName>
</protein>
<keyword evidence="3" id="KW-1185">Reference proteome</keyword>
<dbReference type="EMBL" id="JAOQIO010000094">
    <property type="protein sequence ID" value="MCU6795654.1"/>
    <property type="molecule type" value="Genomic_DNA"/>
</dbReference>
<feature type="transmembrane region" description="Helical" evidence="1">
    <location>
        <begin position="275"/>
        <end position="302"/>
    </location>
</feature>
<dbReference type="PIRSF" id="PIRSF038991">
    <property type="entry name" value="Protein_AbrB"/>
    <property type="match status" value="1"/>
</dbReference>
<feature type="transmembrane region" description="Helical" evidence="1">
    <location>
        <begin position="338"/>
        <end position="356"/>
    </location>
</feature>
<feature type="transmembrane region" description="Helical" evidence="1">
    <location>
        <begin position="246"/>
        <end position="263"/>
    </location>
</feature>
<reference evidence="2 3" key="1">
    <citation type="submission" date="2022-09" db="EMBL/GenBank/DDBJ databases">
        <authorList>
            <person name="Han X.L."/>
            <person name="Wang Q."/>
            <person name="Lu T."/>
        </authorList>
    </citation>
    <scope>NUCLEOTIDE SEQUENCE [LARGE SCALE GENOMIC DNA]</scope>
    <source>
        <strain evidence="2 3">WQ 127069</strain>
    </source>
</reference>
<keyword evidence="1" id="KW-0472">Membrane</keyword>
<sequence length="371" mass="39988">MKSSLSADNKWVQLLYSGVLAVIGGYLFQWIHCPIPWLLGPMVAVFAGSRLSKTVKPYWSGSLRDTGMIIVGYMLGLSFTLETFAQIGKQLPSMVLLTALLLVCSCLIAWLVAKFSGLDFPTVLMGSIPGGLSQIIALAEELKGTDLTVITFLQISRVIMIVFFVPLLIFSPLFGSLHHSLPIAGSTAAESWSGLFPHIMVYAVVCTGFALLWKKIKFPTAFLLGPMVATIVLHLSGFSGPTLPPSLVNISQLLIGGYLGLMLKPENLNNKVKIMVLALLSGAALLTCSIGLSLLLAFMHAVPLSTSFLSLSPGGMDQMGIIAKEVNADLSFVTCYQLFRTLFIFLVVPPVLKALFKARLRPEGPLPDKAS</sequence>
<feature type="transmembrane region" description="Helical" evidence="1">
    <location>
        <begin position="220"/>
        <end position="240"/>
    </location>
</feature>
<keyword evidence="1" id="KW-1133">Transmembrane helix</keyword>
<dbReference type="InterPro" id="IPR017516">
    <property type="entry name" value="AbrB_dup"/>
</dbReference>
<feature type="transmembrane region" description="Helical" evidence="1">
    <location>
        <begin position="118"/>
        <end position="139"/>
    </location>
</feature>
<gene>
    <name evidence="2" type="ORF">OB236_26420</name>
</gene>
<proteinExistence type="predicted"/>
<dbReference type="NCBIfam" id="TIGR03082">
    <property type="entry name" value="Gneg_AbrB_dup"/>
    <property type="match status" value="2"/>
</dbReference>
<dbReference type="PANTHER" id="PTHR38457">
    <property type="entry name" value="REGULATOR ABRB-RELATED"/>
    <property type="match status" value="1"/>
</dbReference>
<feature type="transmembrane region" description="Helical" evidence="1">
    <location>
        <begin position="195"/>
        <end position="213"/>
    </location>
</feature>
<accession>A0ABT2UPQ5</accession>
<evidence type="ECO:0000313" key="2">
    <source>
        <dbReference type="EMBL" id="MCU6795654.1"/>
    </source>
</evidence>